<evidence type="ECO:0000256" key="4">
    <source>
        <dbReference type="ARBA" id="ARBA00006451"/>
    </source>
</evidence>
<dbReference type="GO" id="GO:0080048">
    <property type="term" value="F:GDP-D-glucose phosphorylase activity"/>
    <property type="evidence" value="ECO:0007669"/>
    <property type="project" value="UniProtKB-EC"/>
</dbReference>
<dbReference type="Pfam" id="PF26216">
    <property type="entry name" value="GDPGP1_C"/>
    <property type="match status" value="1"/>
</dbReference>
<keyword evidence="11" id="KW-0547">Nucleotide-binding</keyword>
<gene>
    <name evidence="16" type="primary">LOC114246293</name>
</gene>
<keyword evidence="8" id="KW-0344">Guanine-nucleotide releasing factor</keyword>
<evidence type="ECO:0000256" key="7">
    <source>
        <dbReference type="ARBA" id="ARBA00022490"/>
    </source>
</evidence>
<dbReference type="SUPFAM" id="SSF54197">
    <property type="entry name" value="HIT-like"/>
    <property type="match status" value="1"/>
</dbReference>
<dbReference type="GeneID" id="114246293"/>
<dbReference type="InterPro" id="IPR026506">
    <property type="entry name" value="GDPGP"/>
</dbReference>
<evidence type="ECO:0000256" key="12">
    <source>
        <dbReference type="ARBA" id="ARBA00022801"/>
    </source>
</evidence>
<dbReference type="GO" id="GO:0006006">
    <property type="term" value="P:glucose metabolic process"/>
    <property type="evidence" value="ECO:0007669"/>
    <property type="project" value="TreeGrafter"/>
</dbReference>
<accession>A0A6J2K2N7</accession>
<keyword evidence="9" id="KW-0808">Transferase</keyword>
<dbReference type="Pfam" id="PF26217">
    <property type="entry name" value="GDPGP1_N"/>
    <property type="match status" value="1"/>
</dbReference>
<dbReference type="EC" id="2.7.7.78" evidence="5"/>
<evidence type="ECO:0000256" key="11">
    <source>
        <dbReference type="ARBA" id="ARBA00022741"/>
    </source>
</evidence>
<evidence type="ECO:0000256" key="10">
    <source>
        <dbReference type="ARBA" id="ARBA00022695"/>
    </source>
</evidence>
<dbReference type="GO" id="GO:0000166">
    <property type="term" value="F:nucleotide binding"/>
    <property type="evidence" value="ECO:0007669"/>
    <property type="project" value="UniProtKB-KW"/>
</dbReference>
<protein>
    <recommendedName>
        <fullName evidence="6">GDP-D-glucose phosphorylase 1</fullName>
        <ecNumber evidence="5">2.7.7.78</ecNumber>
    </recommendedName>
</protein>
<evidence type="ECO:0000256" key="6">
    <source>
        <dbReference type="ARBA" id="ARBA00018857"/>
    </source>
</evidence>
<organism evidence="15 16">
    <name type="scientific">Bombyx mandarina</name>
    <name type="common">Wild silk moth</name>
    <name type="synonym">Wild silkworm</name>
    <dbReference type="NCBI Taxonomy" id="7092"/>
    <lineage>
        <taxon>Eukaryota</taxon>
        <taxon>Metazoa</taxon>
        <taxon>Ecdysozoa</taxon>
        <taxon>Arthropoda</taxon>
        <taxon>Hexapoda</taxon>
        <taxon>Insecta</taxon>
        <taxon>Pterygota</taxon>
        <taxon>Neoptera</taxon>
        <taxon>Endopterygota</taxon>
        <taxon>Lepidoptera</taxon>
        <taxon>Glossata</taxon>
        <taxon>Ditrysia</taxon>
        <taxon>Bombycoidea</taxon>
        <taxon>Bombycidae</taxon>
        <taxon>Bombycinae</taxon>
        <taxon>Bombyx</taxon>
    </lineage>
</organism>
<comment type="function">
    <text evidence="2">Specific and highly efficient GDP-D-glucose phosphorylase regulating the levels of GDP-D-glucose in cells.</text>
</comment>
<dbReference type="GO" id="GO:0005737">
    <property type="term" value="C:cytoplasm"/>
    <property type="evidence" value="ECO:0007669"/>
    <property type="project" value="UniProtKB-SubCell"/>
</dbReference>
<dbReference type="RefSeq" id="XP_028034564.1">
    <property type="nucleotide sequence ID" value="XM_028178763.1"/>
</dbReference>
<reference evidence="16" key="1">
    <citation type="submission" date="2025-08" db="UniProtKB">
        <authorList>
            <consortium name="RefSeq"/>
        </authorList>
    </citation>
    <scope>IDENTIFICATION</scope>
    <source>
        <tissue evidence="16">Silk gland</tissue>
    </source>
</reference>
<sequence>MERQNDFKNVPNLFEEILKKKWDEIHEGPKVFRYKIKEINEKYLQEKYLIQLNPDRGKKRREPEAIHSLSQPFDETKFNFMKASSNEILLTLINGNEEHVFLVNVSPIARYHILFCPYMGSCLPQTITLDSLELVVKMMFASQDRDLRIGFNSLCAFASVNHLHYHLLFEKRTLYIEQVKWNHLKGPVYFKEDYPVPAFCCNIKKLSETINAYILIKYLVDKSIAHNVLITNRKSQETGVHVIIWPRKKTEGAKQFTDFNVAVCELSGWIPIYDEETYRTITAEQIEDELKKWKLDDFFELCEGIKSLY</sequence>
<evidence type="ECO:0000313" key="16">
    <source>
        <dbReference type="RefSeq" id="XP_028034564.1"/>
    </source>
</evidence>
<evidence type="ECO:0000256" key="1">
    <source>
        <dbReference type="ARBA" id="ARBA00000063"/>
    </source>
</evidence>
<feature type="domain" description="GDPGP1-like N-terminal" evidence="14">
    <location>
        <begin position="14"/>
        <end position="167"/>
    </location>
</feature>
<evidence type="ECO:0000256" key="3">
    <source>
        <dbReference type="ARBA" id="ARBA00004496"/>
    </source>
</evidence>
<proteinExistence type="inferred from homology"/>
<dbReference type="GO" id="GO:0016787">
    <property type="term" value="F:hydrolase activity"/>
    <property type="evidence" value="ECO:0007669"/>
    <property type="project" value="UniProtKB-KW"/>
</dbReference>
<keyword evidence="10" id="KW-0548">Nucleotidyltransferase</keyword>
<keyword evidence="7" id="KW-0963">Cytoplasm</keyword>
<evidence type="ECO:0000259" key="13">
    <source>
        <dbReference type="Pfam" id="PF26216"/>
    </source>
</evidence>
<keyword evidence="12" id="KW-0378">Hydrolase</keyword>
<dbReference type="KEGG" id="bman:114246293"/>
<dbReference type="PANTHER" id="PTHR20884:SF8">
    <property type="entry name" value="GDP-D-GLUCOSE PHOSPHORYLASE 1"/>
    <property type="match status" value="1"/>
</dbReference>
<comment type="similarity">
    <text evidence="4">Belongs to the GDPGP1 family.</text>
</comment>
<comment type="subcellular location">
    <subcellularLocation>
        <location evidence="3">Cytoplasm</location>
    </subcellularLocation>
</comment>
<dbReference type="InterPro" id="IPR058866">
    <property type="entry name" value="GDPGP1_N"/>
</dbReference>
<dbReference type="GO" id="GO:0005085">
    <property type="term" value="F:guanyl-nucleotide exchange factor activity"/>
    <property type="evidence" value="ECO:0007669"/>
    <property type="project" value="UniProtKB-KW"/>
</dbReference>
<feature type="domain" description="GDPGP1-like C-terminal" evidence="13">
    <location>
        <begin position="192"/>
        <end position="297"/>
    </location>
</feature>
<dbReference type="InterPro" id="IPR058865">
    <property type="entry name" value="GDPGP1_C"/>
</dbReference>
<dbReference type="InterPro" id="IPR036265">
    <property type="entry name" value="HIT-like_sf"/>
</dbReference>
<evidence type="ECO:0000259" key="14">
    <source>
        <dbReference type="Pfam" id="PF26217"/>
    </source>
</evidence>
<evidence type="ECO:0000256" key="8">
    <source>
        <dbReference type="ARBA" id="ARBA00022658"/>
    </source>
</evidence>
<dbReference type="Proteomes" id="UP000504629">
    <property type="component" value="Unplaced"/>
</dbReference>
<name>A0A6J2K2N7_BOMMA</name>
<evidence type="ECO:0000313" key="15">
    <source>
        <dbReference type="Proteomes" id="UP000504629"/>
    </source>
</evidence>
<evidence type="ECO:0000256" key="5">
    <source>
        <dbReference type="ARBA" id="ARBA00012507"/>
    </source>
</evidence>
<keyword evidence="15" id="KW-1185">Reference proteome</keyword>
<evidence type="ECO:0000256" key="9">
    <source>
        <dbReference type="ARBA" id="ARBA00022679"/>
    </source>
</evidence>
<dbReference type="Gene3D" id="3.30.428.10">
    <property type="entry name" value="HIT-like"/>
    <property type="match status" value="1"/>
</dbReference>
<dbReference type="PANTHER" id="PTHR20884">
    <property type="entry name" value="GDP-D-GLUCOSE PHOSPHORYLASE 1"/>
    <property type="match status" value="1"/>
</dbReference>
<dbReference type="AlphaFoldDB" id="A0A6J2K2N7"/>
<dbReference type="OrthoDB" id="417175at2759"/>
<comment type="catalytic activity">
    <reaction evidence="1">
        <text>GDP-alpha-D-glucose + phosphate = alpha-D-glucose 1-phosphate + GDP + H(+)</text>
        <dbReference type="Rhea" id="RHEA:30387"/>
        <dbReference type="ChEBI" id="CHEBI:15378"/>
        <dbReference type="ChEBI" id="CHEBI:43474"/>
        <dbReference type="ChEBI" id="CHEBI:58189"/>
        <dbReference type="ChEBI" id="CHEBI:58601"/>
        <dbReference type="ChEBI" id="CHEBI:62230"/>
        <dbReference type="EC" id="2.7.7.78"/>
    </reaction>
</comment>
<evidence type="ECO:0000256" key="2">
    <source>
        <dbReference type="ARBA" id="ARBA00003049"/>
    </source>
</evidence>